<keyword evidence="2" id="KW-0813">Transport</keyword>
<proteinExistence type="inferred from homology"/>
<dbReference type="RefSeq" id="WP_095406644.1">
    <property type="nucleotide sequence ID" value="NZ_NOJZ02000013.1"/>
</dbReference>
<comment type="similarity">
    <text evidence="1">Belongs to the bacterial solute-binding protein 5 family.</text>
</comment>
<feature type="compositionally biased region" description="Low complexity" evidence="4">
    <location>
        <begin position="363"/>
        <end position="373"/>
    </location>
</feature>
<feature type="domain" description="Solute-binding protein family 5" evidence="6">
    <location>
        <begin position="82"/>
        <end position="463"/>
    </location>
</feature>
<evidence type="ECO:0000256" key="5">
    <source>
        <dbReference type="SAM" id="SignalP"/>
    </source>
</evidence>
<dbReference type="Pfam" id="PF00496">
    <property type="entry name" value="SBP_bac_5"/>
    <property type="match status" value="1"/>
</dbReference>
<dbReference type="GO" id="GO:1904680">
    <property type="term" value="F:peptide transmembrane transporter activity"/>
    <property type="evidence" value="ECO:0007669"/>
    <property type="project" value="TreeGrafter"/>
</dbReference>
<feature type="signal peptide" evidence="5">
    <location>
        <begin position="1"/>
        <end position="19"/>
    </location>
</feature>
<feature type="region of interest" description="Disordered" evidence="4">
    <location>
        <begin position="358"/>
        <end position="377"/>
    </location>
</feature>
<keyword evidence="8" id="KW-1185">Reference proteome</keyword>
<accession>A0A371IS92</accession>
<organism evidence="7 8">
    <name type="scientific">Romboutsia maritimum</name>
    <dbReference type="NCBI Taxonomy" id="2020948"/>
    <lineage>
        <taxon>Bacteria</taxon>
        <taxon>Bacillati</taxon>
        <taxon>Bacillota</taxon>
        <taxon>Clostridia</taxon>
        <taxon>Peptostreptococcales</taxon>
        <taxon>Peptostreptococcaceae</taxon>
        <taxon>Romboutsia</taxon>
    </lineage>
</organism>
<feature type="chain" id="PRO_5039334929" evidence="5">
    <location>
        <begin position="20"/>
        <end position="541"/>
    </location>
</feature>
<keyword evidence="3 5" id="KW-0732">Signal</keyword>
<evidence type="ECO:0000313" key="8">
    <source>
        <dbReference type="Proteomes" id="UP000243494"/>
    </source>
</evidence>
<dbReference type="Gene3D" id="3.10.105.10">
    <property type="entry name" value="Dipeptide-binding Protein, Domain 3"/>
    <property type="match status" value="1"/>
</dbReference>
<evidence type="ECO:0000256" key="3">
    <source>
        <dbReference type="ARBA" id="ARBA00022729"/>
    </source>
</evidence>
<dbReference type="PIRSF" id="PIRSF002741">
    <property type="entry name" value="MppA"/>
    <property type="match status" value="1"/>
</dbReference>
<protein>
    <submittedName>
        <fullName evidence="7">Peptide ABC transporter substrate-binding protein</fullName>
    </submittedName>
</protein>
<dbReference type="Gene3D" id="3.90.76.10">
    <property type="entry name" value="Dipeptide-binding Protein, Domain 1"/>
    <property type="match status" value="1"/>
</dbReference>
<dbReference type="EMBL" id="NOJZ02000013">
    <property type="protein sequence ID" value="RDY23362.1"/>
    <property type="molecule type" value="Genomic_DNA"/>
</dbReference>
<evidence type="ECO:0000259" key="6">
    <source>
        <dbReference type="Pfam" id="PF00496"/>
    </source>
</evidence>
<dbReference type="AlphaFoldDB" id="A0A371IS92"/>
<dbReference type="PROSITE" id="PS51257">
    <property type="entry name" value="PROKAR_LIPOPROTEIN"/>
    <property type="match status" value="1"/>
</dbReference>
<dbReference type="PANTHER" id="PTHR30290:SF9">
    <property type="entry name" value="OLIGOPEPTIDE-BINDING PROTEIN APPA"/>
    <property type="match status" value="1"/>
</dbReference>
<dbReference type="PANTHER" id="PTHR30290">
    <property type="entry name" value="PERIPLASMIC BINDING COMPONENT OF ABC TRANSPORTER"/>
    <property type="match status" value="1"/>
</dbReference>
<dbReference type="SUPFAM" id="SSF53850">
    <property type="entry name" value="Periplasmic binding protein-like II"/>
    <property type="match status" value="1"/>
</dbReference>
<evidence type="ECO:0000256" key="2">
    <source>
        <dbReference type="ARBA" id="ARBA00022448"/>
    </source>
</evidence>
<evidence type="ECO:0000313" key="7">
    <source>
        <dbReference type="EMBL" id="RDY23362.1"/>
    </source>
</evidence>
<name>A0A371IS92_9FIRM</name>
<gene>
    <name evidence="7" type="ORF">CHF27_008330</name>
</gene>
<dbReference type="InterPro" id="IPR000914">
    <property type="entry name" value="SBP_5_dom"/>
</dbReference>
<dbReference type="GO" id="GO:0042597">
    <property type="term" value="C:periplasmic space"/>
    <property type="evidence" value="ECO:0007669"/>
    <property type="project" value="UniProtKB-ARBA"/>
</dbReference>
<dbReference type="Gene3D" id="3.40.190.10">
    <property type="entry name" value="Periplasmic binding protein-like II"/>
    <property type="match status" value="1"/>
</dbReference>
<dbReference type="GO" id="GO:0043190">
    <property type="term" value="C:ATP-binding cassette (ABC) transporter complex"/>
    <property type="evidence" value="ECO:0007669"/>
    <property type="project" value="InterPro"/>
</dbReference>
<comment type="caution">
    <text evidence="7">The sequence shown here is derived from an EMBL/GenBank/DDBJ whole genome shotgun (WGS) entry which is preliminary data.</text>
</comment>
<reference evidence="7 8" key="1">
    <citation type="journal article" date="2017" name="Genome Announc.">
        <title>Draft Genome Sequence of Romboutsia maritimum sp. nov. Strain CCRI-22766(T), Isolated from Coastal Estuarine Mud.</title>
        <authorList>
            <person name="Maheux A.F."/>
            <person name="Boudreau D.K."/>
            <person name="Berube E."/>
            <person name="Boissinot M."/>
            <person name="Raymond F."/>
            <person name="Brodeur S."/>
            <person name="Corbeil J."/>
            <person name="Brightwell G."/>
            <person name="Broda D."/>
            <person name="Omar R.F."/>
            <person name="Bergeron M.G."/>
        </authorList>
    </citation>
    <scope>NUCLEOTIDE SEQUENCE [LARGE SCALE GENOMIC DNA]</scope>
    <source>
        <strain evidence="7 8">CCRI-22766</strain>
    </source>
</reference>
<dbReference type="OrthoDB" id="9772924at2"/>
<dbReference type="InterPro" id="IPR039424">
    <property type="entry name" value="SBP_5"/>
</dbReference>
<dbReference type="GO" id="GO:0015833">
    <property type="term" value="P:peptide transport"/>
    <property type="evidence" value="ECO:0007669"/>
    <property type="project" value="TreeGrafter"/>
</dbReference>
<dbReference type="InterPro" id="IPR030678">
    <property type="entry name" value="Peptide/Ni-bd"/>
</dbReference>
<evidence type="ECO:0000256" key="4">
    <source>
        <dbReference type="SAM" id="MobiDB-lite"/>
    </source>
</evidence>
<sequence>MKSMKVLTMILTISLIVTGCNINQKTSTSDQVAQSAINSELIHLTMVKPKTINPILNKDKSVGYVTNLIYDGLFTIDENYDVVPQLVEKYNVSSDGMSVNLKLKDAKWHDGTSVTASDVEYTIGLIQKNSDSPYNVFTQNISSVSVNGTNEVNLKFKDAYAFSIDTLIFPIVCKNQLNSFAEKDITEYKKNLVGNGPYKIAKYEERKGIILEVNKDYYDQLPENIKDIQVGVVPDEESQVSLVMALESDLANVSLDDLSKFYEKEFNITNYEGREYEYLIFNYNNKFLKDVNFRKAIAHSINKQKIQEEGYMDKATLVNFPLNSNSKYYDKSIKPLEYNKEQAKKYLEKVNLSSSEEVKKVNKNSSSSNSSSNEKIDNQKETIKKMILDLNLKIIVNKNNNERIKSAYIICENLKEIGIKSTVQELDDKEMDKALSSKDYDLACVGWELSLIPDASQIIENSGYNDEKLTNYMTSLTKSTSQSNKQEIYKSIQKYVRDNAAFISLVIKDDYIVKNRRLDGKITPNDFDVYDGIANLNIKNE</sequence>
<evidence type="ECO:0000256" key="1">
    <source>
        <dbReference type="ARBA" id="ARBA00005695"/>
    </source>
</evidence>
<dbReference type="CDD" id="cd08513">
    <property type="entry name" value="PBP2_thermophilic_Hb8_like"/>
    <property type="match status" value="1"/>
</dbReference>
<dbReference type="Proteomes" id="UP000243494">
    <property type="component" value="Unassembled WGS sequence"/>
</dbReference>